<keyword evidence="2" id="KW-1185">Reference proteome</keyword>
<protein>
    <submittedName>
        <fullName evidence="1">Uncharacterized protein</fullName>
    </submittedName>
</protein>
<dbReference type="EMBL" id="BMEG01000003">
    <property type="protein sequence ID" value="GGD66702.1"/>
    <property type="molecule type" value="Genomic_DNA"/>
</dbReference>
<proteinExistence type="predicted"/>
<sequence>MLLLADLESIQVERRAVDDLSGAARGLDSDIEHRLHERNPLTAACVAMARAMKLATTTMSTKDELNKSGALADHYAVTARTEHFTRSRMFPIAASGGRASG</sequence>
<evidence type="ECO:0000313" key="2">
    <source>
        <dbReference type="Proteomes" id="UP000597138"/>
    </source>
</evidence>
<name>A0ABQ1RDB4_9BURK</name>
<evidence type="ECO:0000313" key="1">
    <source>
        <dbReference type="EMBL" id="GGD66702.1"/>
    </source>
</evidence>
<gene>
    <name evidence="1" type="ORF">GCM10010985_21170</name>
</gene>
<reference evidence="2" key="1">
    <citation type="journal article" date="2019" name="Int. J. Syst. Evol. Microbiol.">
        <title>The Global Catalogue of Microorganisms (GCM) 10K type strain sequencing project: providing services to taxonomists for standard genome sequencing and annotation.</title>
        <authorList>
            <consortium name="The Broad Institute Genomics Platform"/>
            <consortium name="The Broad Institute Genome Sequencing Center for Infectious Disease"/>
            <person name="Wu L."/>
            <person name="Ma J."/>
        </authorList>
    </citation>
    <scope>NUCLEOTIDE SEQUENCE [LARGE SCALE GENOMIC DNA]</scope>
    <source>
        <strain evidence="2">CGMCC 1.11013</strain>
    </source>
</reference>
<comment type="caution">
    <text evidence="1">The sequence shown here is derived from an EMBL/GenBank/DDBJ whole genome shotgun (WGS) entry which is preliminary data.</text>
</comment>
<dbReference type="Proteomes" id="UP000597138">
    <property type="component" value="Unassembled WGS sequence"/>
</dbReference>
<organism evidence="1 2">
    <name type="scientific">Caballeronia grimmiae</name>
    <dbReference type="NCBI Taxonomy" id="1071679"/>
    <lineage>
        <taxon>Bacteria</taxon>
        <taxon>Pseudomonadati</taxon>
        <taxon>Pseudomonadota</taxon>
        <taxon>Betaproteobacteria</taxon>
        <taxon>Burkholderiales</taxon>
        <taxon>Burkholderiaceae</taxon>
        <taxon>Caballeronia</taxon>
    </lineage>
</organism>
<accession>A0ABQ1RDB4</accession>